<reference evidence="1" key="1">
    <citation type="journal article" date="2020" name="Stud. Mycol.">
        <title>101 Dothideomycetes genomes: a test case for predicting lifestyles and emergence of pathogens.</title>
        <authorList>
            <person name="Haridas S."/>
            <person name="Albert R."/>
            <person name="Binder M."/>
            <person name="Bloem J."/>
            <person name="Labutti K."/>
            <person name="Salamov A."/>
            <person name="Andreopoulos B."/>
            <person name="Baker S."/>
            <person name="Barry K."/>
            <person name="Bills G."/>
            <person name="Bluhm B."/>
            <person name="Cannon C."/>
            <person name="Castanera R."/>
            <person name="Culley D."/>
            <person name="Daum C."/>
            <person name="Ezra D."/>
            <person name="Gonzalez J."/>
            <person name="Henrissat B."/>
            <person name="Kuo A."/>
            <person name="Liang C."/>
            <person name="Lipzen A."/>
            <person name="Lutzoni F."/>
            <person name="Magnuson J."/>
            <person name="Mondo S."/>
            <person name="Nolan M."/>
            <person name="Ohm R."/>
            <person name="Pangilinan J."/>
            <person name="Park H.-J."/>
            <person name="Ramirez L."/>
            <person name="Alfaro M."/>
            <person name="Sun H."/>
            <person name="Tritt A."/>
            <person name="Yoshinaga Y."/>
            <person name="Zwiers L.-H."/>
            <person name="Turgeon B."/>
            <person name="Goodwin S."/>
            <person name="Spatafora J."/>
            <person name="Crous P."/>
            <person name="Grigoriev I."/>
        </authorList>
    </citation>
    <scope>NUCLEOTIDE SEQUENCE</scope>
    <source>
        <strain evidence="1">CBS 113818</strain>
    </source>
</reference>
<name>A0A6A6ZU16_9PLEO</name>
<accession>A0A6A6ZU16</accession>
<dbReference type="OrthoDB" id="3781480at2759"/>
<gene>
    <name evidence="1" type="ORF">CC86DRAFT_468824</name>
</gene>
<organism evidence="1 2">
    <name type="scientific">Ophiobolus disseminans</name>
    <dbReference type="NCBI Taxonomy" id="1469910"/>
    <lineage>
        <taxon>Eukaryota</taxon>
        <taxon>Fungi</taxon>
        <taxon>Dikarya</taxon>
        <taxon>Ascomycota</taxon>
        <taxon>Pezizomycotina</taxon>
        <taxon>Dothideomycetes</taxon>
        <taxon>Pleosporomycetidae</taxon>
        <taxon>Pleosporales</taxon>
        <taxon>Pleosporineae</taxon>
        <taxon>Phaeosphaeriaceae</taxon>
        <taxon>Ophiobolus</taxon>
    </lineage>
</organism>
<evidence type="ECO:0000313" key="2">
    <source>
        <dbReference type="Proteomes" id="UP000799424"/>
    </source>
</evidence>
<proteinExistence type="predicted"/>
<sequence>MLTKYALLTKLHELRTSLEIVQKQKPKNKSSWEHAANDYARLSCVQLCQHMYTKVPPELRTQIYAHLMGPGGTEHINGLRAAAQDTQHAAPHIDLAASICALPTSTSIPPSGARTSTSVSRNRDNVDREIAAHWYRIQRFVFSNAQDRTQFKKFLTSDIFGKKLVPGNVVQHIEIHVSESDVISPDARDRLSKQLVELERMGNKNVQLVLRVPADHPVMERPFRDAVAGLKGVVGRLRGMGFSGVQVRERGRLDGRGEG</sequence>
<evidence type="ECO:0000313" key="1">
    <source>
        <dbReference type="EMBL" id="KAF2823815.1"/>
    </source>
</evidence>
<dbReference type="Proteomes" id="UP000799424">
    <property type="component" value="Unassembled WGS sequence"/>
</dbReference>
<keyword evidence="2" id="KW-1185">Reference proteome</keyword>
<protein>
    <submittedName>
        <fullName evidence="1">Uncharacterized protein</fullName>
    </submittedName>
</protein>
<dbReference type="AlphaFoldDB" id="A0A6A6ZU16"/>
<dbReference type="EMBL" id="MU006231">
    <property type="protein sequence ID" value="KAF2823815.1"/>
    <property type="molecule type" value="Genomic_DNA"/>
</dbReference>